<dbReference type="Proteomes" id="UP000183253">
    <property type="component" value="Unassembled WGS sequence"/>
</dbReference>
<evidence type="ECO:0000259" key="4">
    <source>
        <dbReference type="Pfam" id="PF00728"/>
    </source>
</evidence>
<evidence type="ECO:0000313" key="5">
    <source>
        <dbReference type="EMBL" id="SEA43001.1"/>
    </source>
</evidence>
<name>A0A1H4B4F0_9BACT</name>
<dbReference type="STRING" id="1033731.SAMN05444145_103231"/>
<comment type="similarity">
    <text evidence="1">Belongs to the glycosyl hydrolase 20 family.</text>
</comment>
<feature type="signal peptide" evidence="3">
    <location>
        <begin position="1"/>
        <end position="21"/>
    </location>
</feature>
<dbReference type="AlphaFoldDB" id="A0A1H4B4F0"/>
<dbReference type="EMBL" id="FNRI01000003">
    <property type="protein sequence ID" value="SEA43001.1"/>
    <property type="molecule type" value="Genomic_DNA"/>
</dbReference>
<dbReference type="InterPro" id="IPR017853">
    <property type="entry name" value="GH"/>
</dbReference>
<dbReference type="Gene3D" id="3.20.20.80">
    <property type="entry name" value="Glycosidases"/>
    <property type="match status" value="1"/>
</dbReference>
<keyword evidence="2 5" id="KW-0378">Hydrolase</keyword>
<sequence length="403" mass="45619">MMRPIHTLTVLLSAGCILATAANREGITPPRPADSVFVDISVLDNGFPIRAFSVALPSVKQADTFFDFVENDLVPAGINTLVVRVNWAYDFESRPELADPDGWNRSLAGRLAALCREKGIRLVPLINLLGHQSWHGTAGKLLQVYPQFDEKPRVKLPENYVWPNPDRLYCKSYCPNHPEVHDVVFDCVDEVVEAFGATDFHAGLDEVFDLADTDCPRCGGLDPAEVFAGEVNRIAAHLRRKGVRLWMWADRLIDGRRDASGYGEWSASIGNTHRAIDRIDRSVMMCDWHYRDAEQSAVYFAIKGFDVVTCGWERPGVTRMQLDDMLRFRRHSSKYMSERFKGYMQTVWSGFGQFMDEYHNGSDKEFCAARNYRFLKSYFRQFSEDGGGILPHAGEEKAPAFGQ</sequence>
<protein>
    <submittedName>
        <fullName evidence="5">Glycosyl hydrolase family 20, catalytic domain</fullName>
    </submittedName>
</protein>
<keyword evidence="3" id="KW-0732">Signal</keyword>
<feature type="chain" id="PRO_5010267340" evidence="3">
    <location>
        <begin position="22"/>
        <end position="403"/>
    </location>
</feature>
<accession>A0A1H4B4F0</accession>
<feature type="domain" description="Glycoside hydrolase family 20 catalytic" evidence="4">
    <location>
        <begin position="112"/>
        <end position="300"/>
    </location>
</feature>
<dbReference type="GO" id="GO:0004563">
    <property type="term" value="F:beta-N-acetylhexosaminidase activity"/>
    <property type="evidence" value="ECO:0007669"/>
    <property type="project" value="UniProtKB-ARBA"/>
</dbReference>
<proteinExistence type="inferred from homology"/>
<reference evidence="5 6" key="1">
    <citation type="submission" date="2016-10" db="EMBL/GenBank/DDBJ databases">
        <authorList>
            <person name="de Groot N.N."/>
        </authorList>
    </citation>
    <scope>NUCLEOTIDE SEQUENCE [LARGE SCALE GENOMIC DNA]</scope>
    <source>
        <strain evidence="5 6">DSM 25383</strain>
    </source>
</reference>
<evidence type="ECO:0000313" key="6">
    <source>
        <dbReference type="Proteomes" id="UP000183253"/>
    </source>
</evidence>
<dbReference type="InterPro" id="IPR015883">
    <property type="entry name" value="Glyco_hydro_20_cat"/>
</dbReference>
<dbReference type="SUPFAM" id="SSF51445">
    <property type="entry name" value="(Trans)glycosidases"/>
    <property type="match status" value="1"/>
</dbReference>
<evidence type="ECO:0000256" key="2">
    <source>
        <dbReference type="ARBA" id="ARBA00022801"/>
    </source>
</evidence>
<gene>
    <name evidence="5" type="ORF">SAMN05444145_103231</name>
</gene>
<dbReference type="GO" id="GO:0005975">
    <property type="term" value="P:carbohydrate metabolic process"/>
    <property type="evidence" value="ECO:0007669"/>
    <property type="project" value="InterPro"/>
</dbReference>
<dbReference type="PROSITE" id="PS51257">
    <property type="entry name" value="PROKAR_LIPOPROTEIN"/>
    <property type="match status" value="1"/>
</dbReference>
<evidence type="ECO:0000256" key="1">
    <source>
        <dbReference type="ARBA" id="ARBA00006285"/>
    </source>
</evidence>
<keyword evidence="6" id="KW-1185">Reference proteome</keyword>
<organism evidence="5 6">
    <name type="scientific">Alistipes timonensis JC136</name>
    <dbReference type="NCBI Taxonomy" id="1033731"/>
    <lineage>
        <taxon>Bacteria</taxon>
        <taxon>Pseudomonadati</taxon>
        <taxon>Bacteroidota</taxon>
        <taxon>Bacteroidia</taxon>
        <taxon>Bacteroidales</taxon>
        <taxon>Rikenellaceae</taxon>
        <taxon>Alistipes</taxon>
    </lineage>
</organism>
<dbReference type="Pfam" id="PF00728">
    <property type="entry name" value="Glyco_hydro_20"/>
    <property type="match status" value="1"/>
</dbReference>
<evidence type="ECO:0000256" key="3">
    <source>
        <dbReference type="SAM" id="SignalP"/>
    </source>
</evidence>